<dbReference type="EMBL" id="CP163445">
    <property type="protein sequence ID" value="XDQ82081.1"/>
    <property type="molecule type" value="Genomic_DNA"/>
</dbReference>
<keyword evidence="2" id="KW-0238">DNA-binding</keyword>
<dbReference type="PANTHER" id="PTHR43132">
    <property type="entry name" value="ARSENICAL RESISTANCE OPERON REPRESSOR ARSR-RELATED"/>
    <property type="match status" value="1"/>
</dbReference>
<dbReference type="AlphaFoldDB" id="A0AB39TS84"/>
<organism evidence="5">
    <name type="scientific">Streptomyces sp. Y1</name>
    <dbReference type="NCBI Taxonomy" id="3238634"/>
    <lineage>
        <taxon>Bacteria</taxon>
        <taxon>Bacillati</taxon>
        <taxon>Actinomycetota</taxon>
        <taxon>Actinomycetes</taxon>
        <taxon>Kitasatosporales</taxon>
        <taxon>Streptomycetaceae</taxon>
        <taxon>Streptomyces</taxon>
    </lineage>
</organism>
<name>A0AB39TS84_9ACTN</name>
<keyword evidence="3" id="KW-0804">Transcription</keyword>
<proteinExistence type="predicted"/>
<dbReference type="RefSeq" id="WP_369184598.1">
    <property type="nucleotide sequence ID" value="NZ_CP163445.1"/>
</dbReference>
<dbReference type="CDD" id="cd00090">
    <property type="entry name" value="HTH_ARSR"/>
    <property type="match status" value="1"/>
</dbReference>
<feature type="domain" description="HTH arsR-type" evidence="4">
    <location>
        <begin position="234"/>
        <end position="316"/>
    </location>
</feature>
<sequence length="316" mass="34164">MLEIGFGIADLARVRFAVSPLDHVLGGVAGPQHHCSRDSLHREDWWRRVRGHVPGRAAPFIDLVNASPLGVPLFLGGDAAAAGLSLTDELDAMLAVPEAEINEAMEFYGTGPRLPRIITELRDDGPHHLRRVADAAWVLFRSCLAPDWPEIQRALRADVSARTRTIAEAGLGTMLSQLHPDLTWHDEGVLRYVTPEWQLRYDLGGRGLQLRPNLFLSGVAVPLCDDRQPALLYPSGVHPARSADGLTALLGPARARALRAVAQGPCSTAELAVRLTVSAPTASAHATALREAGAITTERRGRHVRHGLTSFGHSLL</sequence>
<evidence type="ECO:0000256" key="2">
    <source>
        <dbReference type="ARBA" id="ARBA00023125"/>
    </source>
</evidence>
<accession>A0AB39TS84</accession>
<dbReference type="InterPro" id="IPR036388">
    <property type="entry name" value="WH-like_DNA-bd_sf"/>
</dbReference>
<dbReference type="Gene3D" id="1.10.10.10">
    <property type="entry name" value="Winged helix-like DNA-binding domain superfamily/Winged helix DNA-binding domain"/>
    <property type="match status" value="1"/>
</dbReference>
<dbReference type="GO" id="GO:0003677">
    <property type="term" value="F:DNA binding"/>
    <property type="evidence" value="ECO:0007669"/>
    <property type="project" value="UniProtKB-KW"/>
</dbReference>
<keyword evidence="1" id="KW-0805">Transcription regulation</keyword>
<evidence type="ECO:0000313" key="5">
    <source>
        <dbReference type="EMBL" id="XDQ82081.1"/>
    </source>
</evidence>
<evidence type="ECO:0000256" key="1">
    <source>
        <dbReference type="ARBA" id="ARBA00023015"/>
    </source>
</evidence>
<dbReference type="InterPro" id="IPR051011">
    <property type="entry name" value="Metal_resp_trans_reg"/>
</dbReference>
<reference evidence="5" key="1">
    <citation type="submission" date="2024-07" db="EMBL/GenBank/DDBJ databases">
        <authorList>
            <person name="Yu S.T."/>
        </authorList>
    </citation>
    <scope>NUCLEOTIDE SEQUENCE</scope>
    <source>
        <strain evidence="5">Y1</strain>
    </source>
</reference>
<dbReference type="InterPro" id="IPR001845">
    <property type="entry name" value="HTH_ArsR_DNA-bd_dom"/>
</dbReference>
<dbReference type="Pfam" id="PF12802">
    <property type="entry name" value="MarR_2"/>
    <property type="match status" value="1"/>
</dbReference>
<dbReference type="PANTHER" id="PTHR43132:SF8">
    <property type="entry name" value="HTH-TYPE TRANSCRIPTIONAL REGULATOR KMTR"/>
    <property type="match status" value="1"/>
</dbReference>
<dbReference type="PROSITE" id="PS50987">
    <property type="entry name" value="HTH_ARSR_2"/>
    <property type="match status" value="1"/>
</dbReference>
<dbReference type="InterPro" id="IPR011991">
    <property type="entry name" value="ArsR-like_HTH"/>
</dbReference>
<dbReference type="SMART" id="SM00418">
    <property type="entry name" value="HTH_ARSR"/>
    <property type="match status" value="1"/>
</dbReference>
<evidence type="ECO:0000259" key="4">
    <source>
        <dbReference type="PROSITE" id="PS50987"/>
    </source>
</evidence>
<dbReference type="GO" id="GO:0003700">
    <property type="term" value="F:DNA-binding transcription factor activity"/>
    <property type="evidence" value="ECO:0007669"/>
    <property type="project" value="InterPro"/>
</dbReference>
<dbReference type="InterPro" id="IPR036390">
    <property type="entry name" value="WH_DNA-bd_sf"/>
</dbReference>
<dbReference type="InterPro" id="IPR000835">
    <property type="entry name" value="HTH_MarR-typ"/>
</dbReference>
<gene>
    <name evidence="5" type="ORF">AB2U05_28215</name>
</gene>
<evidence type="ECO:0000256" key="3">
    <source>
        <dbReference type="ARBA" id="ARBA00023163"/>
    </source>
</evidence>
<protein>
    <submittedName>
        <fullName evidence="5">ArsR/SmtB family transcription factor</fullName>
    </submittedName>
</protein>
<dbReference type="SUPFAM" id="SSF46785">
    <property type="entry name" value="Winged helix' DNA-binding domain"/>
    <property type="match status" value="1"/>
</dbReference>